<dbReference type="SUPFAM" id="SSF46894">
    <property type="entry name" value="C-terminal effector domain of the bipartite response regulators"/>
    <property type="match status" value="1"/>
</dbReference>
<evidence type="ECO:0000313" key="10">
    <source>
        <dbReference type="Proteomes" id="UP000182248"/>
    </source>
</evidence>
<evidence type="ECO:0000256" key="1">
    <source>
        <dbReference type="ARBA" id="ARBA00007788"/>
    </source>
</evidence>
<protein>
    <recommendedName>
        <fullName evidence="2">RNA polymerase sigma factor SigS</fullName>
    </recommendedName>
</protein>
<dbReference type="Gene3D" id="1.10.1740.10">
    <property type="match status" value="1"/>
</dbReference>
<dbReference type="InterPro" id="IPR039425">
    <property type="entry name" value="RNA_pol_sigma-70-like"/>
</dbReference>
<evidence type="ECO:0000313" key="9">
    <source>
        <dbReference type="EMBL" id="SFW52681.1"/>
    </source>
</evidence>
<feature type="domain" description="RNA polymerase sigma-70 region 2" evidence="7">
    <location>
        <begin position="17"/>
        <end position="83"/>
    </location>
</feature>
<dbReference type="NCBIfam" id="TIGR02985">
    <property type="entry name" value="Sig70_bacteroi1"/>
    <property type="match status" value="1"/>
</dbReference>
<comment type="function">
    <text evidence="6">Sigma factors are initiation factors that promote the attachment of RNA polymerase to specific initiation sites and are then released. Sigma-S contributes to the protection against external stress, thus playing a role in cellular fitness and survival.</text>
</comment>
<dbReference type="Gene3D" id="1.10.10.10">
    <property type="entry name" value="Winged helix-like DNA-binding domain superfamily/Winged helix DNA-binding domain"/>
    <property type="match status" value="1"/>
</dbReference>
<proteinExistence type="inferred from homology"/>
<dbReference type="InterPro" id="IPR036388">
    <property type="entry name" value="WH-like_DNA-bd_sf"/>
</dbReference>
<dbReference type="GO" id="GO:0016987">
    <property type="term" value="F:sigma factor activity"/>
    <property type="evidence" value="ECO:0007669"/>
    <property type="project" value="UniProtKB-KW"/>
</dbReference>
<dbReference type="InterPro" id="IPR013325">
    <property type="entry name" value="RNA_pol_sigma_r2"/>
</dbReference>
<dbReference type="SUPFAM" id="SSF88946">
    <property type="entry name" value="Sigma2 domain of RNA polymerase sigma factors"/>
    <property type="match status" value="1"/>
</dbReference>
<keyword evidence="4" id="KW-0731">Sigma factor</keyword>
<dbReference type="InterPro" id="IPR007627">
    <property type="entry name" value="RNA_pol_sigma70_r2"/>
</dbReference>
<accession>A0A1K1PYW8</accession>
<dbReference type="PANTHER" id="PTHR43133:SF46">
    <property type="entry name" value="RNA POLYMERASE SIGMA-70 FACTOR ECF SUBFAMILY"/>
    <property type="match status" value="1"/>
</dbReference>
<feature type="domain" description="RNA polymerase sigma factor 70 region 4 type 2" evidence="8">
    <location>
        <begin position="116"/>
        <end position="160"/>
    </location>
</feature>
<dbReference type="GO" id="GO:0006352">
    <property type="term" value="P:DNA-templated transcription initiation"/>
    <property type="evidence" value="ECO:0007669"/>
    <property type="project" value="InterPro"/>
</dbReference>
<dbReference type="RefSeq" id="WP_139276123.1">
    <property type="nucleotide sequence ID" value="NZ_FPJE01000010.1"/>
</dbReference>
<dbReference type="GO" id="GO:0003677">
    <property type="term" value="F:DNA binding"/>
    <property type="evidence" value="ECO:0007669"/>
    <property type="project" value="InterPro"/>
</dbReference>
<sequence>MKPVNPRKISIRKYKALFNTFYDSLCLFANKYLDDIEVSKDLVQDVFIRVWDKEIGFDNDYAAKSYLYTAVKNRALDYLKSKAYRSRNPLEAADLKELESDTFFAREVLLEESSKIVREAVEMLPYKCKEIINLSLKGYKNDEISQTLSISVNTVKAQKRIAYSKLRVMLKGAFTVLFFLGW</sequence>
<reference evidence="9 10" key="1">
    <citation type="submission" date="2016-11" db="EMBL/GenBank/DDBJ databases">
        <authorList>
            <person name="Jaros S."/>
            <person name="Januszkiewicz K."/>
            <person name="Wedrychowicz H."/>
        </authorList>
    </citation>
    <scope>NUCLEOTIDE SEQUENCE [LARGE SCALE GENOMIC DNA]</scope>
    <source>
        <strain evidence="9 10">CGMCC 1.12145</strain>
    </source>
</reference>
<keyword evidence="10" id="KW-1185">Reference proteome</keyword>
<dbReference type="AlphaFoldDB" id="A0A1K1PYW8"/>
<evidence type="ECO:0000259" key="8">
    <source>
        <dbReference type="Pfam" id="PF08281"/>
    </source>
</evidence>
<dbReference type="NCBIfam" id="TIGR02937">
    <property type="entry name" value="sigma70-ECF"/>
    <property type="match status" value="1"/>
</dbReference>
<evidence type="ECO:0000256" key="4">
    <source>
        <dbReference type="ARBA" id="ARBA00023082"/>
    </source>
</evidence>
<dbReference type="Proteomes" id="UP000182248">
    <property type="component" value="Unassembled WGS sequence"/>
</dbReference>
<dbReference type="Pfam" id="PF04542">
    <property type="entry name" value="Sigma70_r2"/>
    <property type="match status" value="1"/>
</dbReference>
<evidence type="ECO:0000256" key="6">
    <source>
        <dbReference type="ARBA" id="ARBA00024701"/>
    </source>
</evidence>
<dbReference type="Pfam" id="PF08281">
    <property type="entry name" value="Sigma70_r4_2"/>
    <property type="match status" value="1"/>
</dbReference>
<dbReference type="InterPro" id="IPR013249">
    <property type="entry name" value="RNA_pol_sigma70_r4_t2"/>
</dbReference>
<dbReference type="InterPro" id="IPR014327">
    <property type="entry name" value="RNA_pol_sigma70_bacteroid"/>
</dbReference>
<dbReference type="STRING" id="1150368.SAMN02927921_02147"/>
<evidence type="ECO:0000256" key="3">
    <source>
        <dbReference type="ARBA" id="ARBA00023015"/>
    </source>
</evidence>
<comment type="similarity">
    <text evidence="1">Belongs to the sigma-70 factor family.</text>
</comment>
<keyword evidence="5" id="KW-0804">Transcription</keyword>
<keyword evidence="3" id="KW-0805">Transcription regulation</keyword>
<dbReference type="InterPro" id="IPR016032">
    <property type="entry name" value="Sig_transdc_resp-reg_C-effctor"/>
</dbReference>
<evidence type="ECO:0000256" key="5">
    <source>
        <dbReference type="ARBA" id="ARBA00023163"/>
    </source>
</evidence>
<dbReference type="EMBL" id="FPJE01000010">
    <property type="protein sequence ID" value="SFW52681.1"/>
    <property type="molecule type" value="Genomic_DNA"/>
</dbReference>
<evidence type="ECO:0000259" key="7">
    <source>
        <dbReference type="Pfam" id="PF04542"/>
    </source>
</evidence>
<dbReference type="OrthoDB" id="9772248at2"/>
<organism evidence="9 10">
    <name type="scientific">Sinomicrobium oceani</name>
    <dbReference type="NCBI Taxonomy" id="1150368"/>
    <lineage>
        <taxon>Bacteria</taxon>
        <taxon>Pseudomonadati</taxon>
        <taxon>Bacteroidota</taxon>
        <taxon>Flavobacteriia</taxon>
        <taxon>Flavobacteriales</taxon>
        <taxon>Flavobacteriaceae</taxon>
        <taxon>Sinomicrobium</taxon>
    </lineage>
</organism>
<dbReference type="InterPro" id="IPR014284">
    <property type="entry name" value="RNA_pol_sigma-70_dom"/>
</dbReference>
<evidence type="ECO:0000256" key="2">
    <source>
        <dbReference type="ARBA" id="ARBA00021245"/>
    </source>
</evidence>
<dbReference type="PANTHER" id="PTHR43133">
    <property type="entry name" value="RNA POLYMERASE ECF-TYPE SIGMA FACTO"/>
    <property type="match status" value="1"/>
</dbReference>
<gene>
    <name evidence="9" type="ORF">SAMN02927921_02147</name>
</gene>
<name>A0A1K1PYW8_9FLAO</name>